<sequence>MGEVGGVDDEDIVIWVGVGHYRELLQTWERTQEHRKTVNLLGSPVYAVDGALSIGNDNRVGKAVRLVGDHHAEVLIVIMPVHLDPQASPQLNPVREAGHSSMGNPSAKERDVIRGFDRQIRRMLHDGPSRSSKAIAVSKGKQSSNCSKYLKAAPTRVPVYVKYLFENILEGRAAGEGDGIEKTIWGMRYYGACENMKQAV</sequence>
<reference evidence="1 2" key="1">
    <citation type="journal article" date="2019" name="Nat. Ecol. Evol.">
        <title>Megaphylogeny resolves global patterns of mushroom evolution.</title>
        <authorList>
            <person name="Varga T."/>
            <person name="Krizsan K."/>
            <person name="Foldi C."/>
            <person name="Dima B."/>
            <person name="Sanchez-Garcia M."/>
            <person name="Sanchez-Ramirez S."/>
            <person name="Szollosi G.J."/>
            <person name="Szarkandi J.G."/>
            <person name="Papp V."/>
            <person name="Albert L."/>
            <person name="Andreopoulos W."/>
            <person name="Angelini C."/>
            <person name="Antonin V."/>
            <person name="Barry K.W."/>
            <person name="Bougher N.L."/>
            <person name="Buchanan P."/>
            <person name="Buyck B."/>
            <person name="Bense V."/>
            <person name="Catcheside P."/>
            <person name="Chovatia M."/>
            <person name="Cooper J."/>
            <person name="Damon W."/>
            <person name="Desjardin D."/>
            <person name="Finy P."/>
            <person name="Geml J."/>
            <person name="Haridas S."/>
            <person name="Hughes K."/>
            <person name="Justo A."/>
            <person name="Karasinski D."/>
            <person name="Kautmanova I."/>
            <person name="Kiss B."/>
            <person name="Kocsube S."/>
            <person name="Kotiranta H."/>
            <person name="LaButti K.M."/>
            <person name="Lechner B.E."/>
            <person name="Liimatainen K."/>
            <person name="Lipzen A."/>
            <person name="Lukacs Z."/>
            <person name="Mihaltcheva S."/>
            <person name="Morgado L.N."/>
            <person name="Niskanen T."/>
            <person name="Noordeloos M.E."/>
            <person name="Ohm R.A."/>
            <person name="Ortiz-Santana B."/>
            <person name="Ovrebo C."/>
            <person name="Racz N."/>
            <person name="Riley R."/>
            <person name="Savchenko A."/>
            <person name="Shiryaev A."/>
            <person name="Soop K."/>
            <person name="Spirin V."/>
            <person name="Szebenyi C."/>
            <person name="Tomsovsky M."/>
            <person name="Tulloss R.E."/>
            <person name="Uehling J."/>
            <person name="Grigoriev I.V."/>
            <person name="Vagvolgyi C."/>
            <person name="Papp T."/>
            <person name="Martin F.M."/>
            <person name="Miettinen O."/>
            <person name="Hibbett D.S."/>
            <person name="Nagy L.G."/>
        </authorList>
    </citation>
    <scope>NUCLEOTIDE SEQUENCE [LARGE SCALE GENOMIC DNA]</scope>
    <source>
        <strain evidence="1 2">HHB13444</strain>
    </source>
</reference>
<dbReference type="AlphaFoldDB" id="A0A5C3NT70"/>
<accession>A0A5C3NT70</accession>
<name>A0A5C3NT70_9APHY</name>
<dbReference type="InParanoid" id="A0A5C3NT70"/>
<evidence type="ECO:0000313" key="1">
    <source>
        <dbReference type="EMBL" id="TFK79190.1"/>
    </source>
</evidence>
<dbReference type="Proteomes" id="UP000308197">
    <property type="component" value="Unassembled WGS sequence"/>
</dbReference>
<protein>
    <submittedName>
        <fullName evidence="1">Uncharacterized protein</fullName>
    </submittedName>
</protein>
<organism evidence="1 2">
    <name type="scientific">Polyporus arcularius HHB13444</name>
    <dbReference type="NCBI Taxonomy" id="1314778"/>
    <lineage>
        <taxon>Eukaryota</taxon>
        <taxon>Fungi</taxon>
        <taxon>Dikarya</taxon>
        <taxon>Basidiomycota</taxon>
        <taxon>Agaricomycotina</taxon>
        <taxon>Agaricomycetes</taxon>
        <taxon>Polyporales</taxon>
        <taxon>Polyporaceae</taxon>
        <taxon>Polyporus</taxon>
    </lineage>
</organism>
<gene>
    <name evidence="1" type="ORF">K466DRAFT_570384</name>
</gene>
<dbReference type="EMBL" id="ML212133">
    <property type="protein sequence ID" value="TFK79190.1"/>
    <property type="molecule type" value="Genomic_DNA"/>
</dbReference>
<proteinExistence type="predicted"/>
<evidence type="ECO:0000313" key="2">
    <source>
        <dbReference type="Proteomes" id="UP000308197"/>
    </source>
</evidence>
<keyword evidence="2" id="KW-1185">Reference proteome</keyword>